<proteinExistence type="predicted"/>
<organism evidence="1 2">
    <name type="scientific">Plakobranchus ocellatus</name>
    <dbReference type="NCBI Taxonomy" id="259542"/>
    <lineage>
        <taxon>Eukaryota</taxon>
        <taxon>Metazoa</taxon>
        <taxon>Spiralia</taxon>
        <taxon>Lophotrochozoa</taxon>
        <taxon>Mollusca</taxon>
        <taxon>Gastropoda</taxon>
        <taxon>Heterobranchia</taxon>
        <taxon>Euthyneura</taxon>
        <taxon>Panpulmonata</taxon>
        <taxon>Sacoglossa</taxon>
        <taxon>Placobranchoidea</taxon>
        <taxon>Plakobranchidae</taxon>
        <taxon>Plakobranchus</taxon>
    </lineage>
</organism>
<dbReference type="AlphaFoldDB" id="A0AAV4BS64"/>
<reference evidence="1 2" key="1">
    <citation type="journal article" date="2021" name="Elife">
        <title>Chloroplast acquisition without the gene transfer in kleptoplastic sea slugs, Plakobranchus ocellatus.</title>
        <authorList>
            <person name="Maeda T."/>
            <person name="Takahashi S."/>
            <person name="Yoshida T."/>
            <person name="Shimamura S."/>
            <person name="Takaki Y."/>
            <person name="Nagai Y."/>
            <person name="Toyoda A."/>
            <person name="Suzuki Y."/>
            <person name="Arimoto A."/>
            <person name="Ishii H."/>
            <person name="Satoh N."/>
            <person name="Nishiyama T."/>
            <person name="Hasebe M."/>
            <person name="Maruyama T."/>
            <person name="Minagawa J."/>
            <person name="Obokata J."/>
            <person name="Shigenobu S."/>
        </authorList>
    </citation>
    <scope>NUCLEOTIDE SEQUENCE [LARGE SCALE GENOMIC DNA]</scope>
</reference>
<keyword evidence="2" id="KW-1185">Reference proteome</keyword>
<gene>
    <name evidence="1" type="ORF">PoB_004982500</name>
</gene>
<sequence length="112" mass="12835">MASTARPNIKKFMQAHRSLDFPCLLKCGWLKYNDAASSSGMVKLSGYFKCFVFVYPRGYFHQEAYIIDFLLTSVRVGGIDVDELKGLFCRKLEPGHRYPGLRWALKLEITCC</sequence>
<name>A0AAV4BS64_9GAST</name>
<dbReference type="EMBL" id="BLXT01005511">
    <property type="protein sequence ID" value="GFO23320.1"/>
    <property type="molecule type" value="Genomic_DNA"/>
</dbReference>
<dbReference type="Proteomes" id="UP000735302">
    <property type="component" value="Unassembled WGS sequence"/>
</dbReference>
<comment type="caution">
    <text evidence="1">The sequence shown here is derived from an EMBL/GenBank/DDBJ whole genome shotgun (WGS) entry which is preliminary data.</text>
</comment>
<evidence type="ECO:0000313" key="1">
    <source>
        <dbReference type="EMBL" id="GFO23320.1"/>
    </source>
</evidence>
<accession>A0AAV4BS64</accession>
<protein>
    <submittedName>
        <fullName evidence="1">Uncharacterized protein</fullName>
    </submittedName>
</protein>
<evidence type="ECO:0000313" key="2">
    <source>
        <dbReference type="Proteomes" id="UP000735302"/>
    </source>
</evidence>